<dbReference type="Pfam" id="PF01975">
    <property type="entry name" value="SurE"/>
    <property type="match status" value="1"/>
</dbReference>
<accession>A0A2S5B3M7</accession>
<dbReference type="EMBL" id="PJQD01000085">
    <property type="protein sequence ID" value="POY71392.1"/>
    <property type="molecule type" value="Genomic_DNA"/>
</dbReference>
<gene>
    <name evidence="2" type="ORF">BMF94_5704</name>
</gene>
<reference evidence="2 3" key="1">
    <citation type="journal article" date="2018" name="Front. Microbiol.">
        <title>Prospects for Fungal Bioremediation of Acidic Radioactive Waste Sites: Characterization and Genome Sequence of Rhodotorula taiwanensis MD1149.</title>
        <authorList>
            <person name="Tkavc R."/>
            <person name="Matrosova V.Y."/>
            <person name="Grichenko O.E."/>
            <person name="Gostincar C."/>
            <person name="Volpe R.P."/>
            <person name="Klimenkova P."/>
            <person name="Gaidamakova E.K."/>
            <person name="Zhou C.E."/>
            <person name="Stewart B.J."/>
            <person name="Lyman M.G."/>
            <person name="Malfatti S.A."/>
            <person name="Rubinfeld B."/>
            <person name="Courtot M."/>
            <person name="Singh J."/>
            <person name="Dalgard C.L."/>
            <person name="Hamilton T."/>
            <person name="Frey K.G."/>
            <person name="Gunde-Cimerman N."/>
            <person name="Dugan L."/>
            <person name="Daly M.J."/>
        </authorList>
    </citation>
    <scope>NUCLEOTIDE SEQUENCE [LARGE SCALE GENOMIC DNA]</scope>
    <source>
        <strain evidence="2 3">MD1149</strain>
    </source>
</reference>
<dbReference type="SUPFAM" id="SSF64167">
    <property type="entry name" value="SurE-like"/>
    <property type="match status" value="1"/>
</dbReference>
<comment type="caution">
    <text evidence="2">The sequence shown here is derived from an EMBL/GenBank/DDBJ whole genome shotgun (WGS) entry which is preliminary data.</text>
</comment>
<dbReference type="PANTHER" id="PTHR47551:SF1">
    <property type="entry name" value="TUBULIN--TYROSINE LIGASE PBY1-RELATED"/>
    <property type="match status" value="1"/>
</dbReference>
<evidence type="ECO:0000313" key="3">
    <source>
        <dbReference type="Proteomes" id="UP000237144"/>
    </source>
</evidence>
<evidence type="ECO:0000259" key="1">
    <source>
        <dbReference type="Pfam" id="PF01975"/>
    </source>
</evidence>
<protein>
    <recommendedName>
        <fullName evidence="1">Survival protein SurE-like phosphatase/nucleotidase domain-containing protein</fullName>
    </recommendedName>
</protein>
<feature type="domain" description="Survival protein SurE-like phosphatase/nucleotidase" evidence="1">
    <location>
        <begin position="8"/>
        <end position="230"/>
    </location>
</feature>
<dbReference type="STRING" id="741276.A0A2S5B3M7"/>
<organism evidence="2 3">
    <name type="scientific">Rhodotorula taiwanensis</name>
    <dbReference type="NCBI Taxonomy" id="741276"/>
    <lineage>
        <taxon>Eukaryota</taxon>
        <taxon>Fungi</taxon>
        <taxon>Dikarya</taxon>
        <taxon>Basidiomycota</taxon>
        <taxon>Pucciniomycotina</taxon>
        <taxon>Microbotryomycetes</taxon>
        <taxon>Sporidiobolales</taxon>
        <taxon>Sporidiobolaceae</taxon>
        <taxon>Rhodotorula</taxon>
    </lineage>
</organism>
<sequence length="348" mass="37142">MASRRLRVLITNDDGPPSGPGGHSPFVYPFARQIVTQLGWDVRVVVPATQRSWVGKSYLIAQKVTGAYYYPKGEDGTEGETRDLPRPTEDGEMEWILLDGTPATCSSIALHNLFPADSFDLVISGPNFGRNTSTAFALSSGTLGAALAASLSGTKAIALSWGLMEGYKPPPAELVDAAAKLSCQVIERLAESGWGQGQEHVDVYSINVPLVPDIVSKPEVRWTTMAKTSYGRLFKSTPHPDGSSSAAADVGGPAAIAEPKDAGAKVDGDGNGGDENLLVSEEHWREKLHFTFAPDLTSLVNPRKEDLEEGTDKHALHDGAVSVTPVRAAFAEARAPQSIPLEGLKWKI</sequence>
<dbReference type="OrthoDB" id="202825at2759"/>
<name>A0A2S5B3M7_9BASI</name>
<dbReference type="GO" id="GO:0016787">
    <property type="term" value="F:hydrolase activity"/>
    <property type="evidence" value="ECO:0007669"/>
    <property type="project" value="InterPro"/>
</dbReference>
<dbReference type="InterPro" id="IPR027746">
    <property type="entry name" value="TTL"/>
</dbReference>
<dbReference type="InterPro" id="IPR002828">
    <property type="entry name" value="SurE-like_Pase/nucleotidase"/>
</dbReference>
<dbReference type="GO" id="GO:0000932">
    <property type="term" value="C:P-body"/>
    <property type="evidence" value="ECO:0007669"/>
    <property type="project" value="TreeGrafter"/>
</dbReference>
<dbReference type="AlphaFoldDB" id="A0A2S5B3M7"/>
<evidence type="ECO:0000313" key="2">
    <source>
        <dbReference type="EMBL" id="POY71392.1"/>
    </source>
</evidence>
<dbReference type="NCBIfam" id="TIGR00087">
    <property type="entry name" value="surE"/>
    <property type="match status" value="1"/>
</dbReference>
<dbReference type="InterPro" id="IPR036523">
    <property type="entry name" value="SurE-like_sf"/>
</dbReference>
<dbReference type="PANTHER" id="PTHR47551">
    <property type="entry name" value="TUBULIN--TYROSINE LIGASE PBY1-RELATED"/>
    <property type="match status" value="1"/>
</dbReference>
<dbReference type="Gene3D" id="3.40.1210.10">
    <property type="entry name" value="Survival protein SurE-like phosphatase/nucleotidase"/>
    <property type="match status" value="1"/>
</dbReference>
<dbReference type="Proteomes" id="UP000237144">
    <property type="component" value="Unassembled WGS sequence"/>
</dbReference>
<proteinExistence type="predicted"/>
<keyword evidence="3" id="KW-1185">Reference proteome</keyword>